<dbReference type="PANTHER" id="PTHR44858:SF1">
    <property type="entry name" value="UDP-N-ACETYLGLUCOSAMINE--PEPTIDE N-ACETYLGLUCOSAMINYLTRANSFERASE SPINDLY-RELATED"/>
    <property type="match status" value="1"/>
</dbReference>
<dbReference type="Proteomes" id="UP000289437">
    <property type="component" value="Unassembled WGS sequence"/>
</dbReference>
<dbReference type="PROSITE" id="PS51755">
    <property type="entry name" value="OMPR_PHOB"/>
    <property type="match status" value="1"/>
</dbReference>
<keyword evidence="1" id="KW-0677">Repeat</keyword>
<keyword evidence="3 4" id="KW-0238">DNA-binding</keyword>
<evidence type="ECO:0000256" key="3">
    <source>
        <dbReference type="ARBA" id="ARBA00023125"/>
    </source>
</evidence>
<dbReference type="OrthoDB" id="102505at2"/>
<keyword evidence="2" id="KW-0802">TPR repeat</keyword>
<evidence type="ECO:0000256" key="1">
    <source>
        <dbReference type="ARBA" id="ARBA00022737"/>
    </source>
</evidence>
<feature type="DNA-binding region" description="OmpR/PhoB-type" evidence="4">
    <location>
        <begin position="6"/>
        <end position="106"/>
    </location>
</feature>
<gene>
    <name evidence="7" type="ORF">GRAN_4755</name>
</gene>
<dbReference type="GO" id="GO:0000160">
    <property type="term" value="P:phosphorelay signal transduction system"/>
    <property type="evidence" value="ECO:0007669"/>
    <property type="project" value="InterPro"/>
</dbReference>
<name>A0A4Q0SY88_9BACT</name>
<dbReference type="Pfam" id="PF14559">
    <property type="entry name" value="TPR_19"/>
    <property type="match status" value="1"/>
</dbReference>
<dbReference type="SUPFAM" id="SSF48452">
    <property type="entry name" value="TPR-like"/>
    <property type="match status" value="2"/>
</dbReference>
<evidence type="ECO:0000313" key="8">
    <source>
        <dbReference type="Proteomes" id="UP000289437"/>
    </source>
</evidence>
<keyword evidence="5" id="KW-0812">Transmembrane</keyword>
<reference evidence="7 8" key="1">
    <citation type="submission" date="2018-11" db="EMBL/GenBank/DDBJ databases">
        <authorList>
            <person name="Mardanov A.V."/>
            <person name="Ravin N.V."/>
            <person name="Dedysh S.N."/>
        </authorList>
    </citation>
    <scope>NUCLEOTIDE SEQUENCE [LARGE SCALE GENOMIC DNA]</scope>
    <source>
        <strain evidence="7 8">AF10</strain>
    </source>
</reference>
<dbReference type="InterPro" id="IPR016032">
    <property type="entry name" value="Sig_transdc_resp-reg_C-effctor"/>
</dbReference>
<dbReference type="InterPro" id="IPR011990">
    <property type="entry name" value="TPR-like_helical_dom_sf"/>
</dbReference>
<dbReference type="GO" id="GO:0003677">
    <property type="term" value="F:DNA binding"/>
    <property type="evidence" value="ECO:0007669"/>
    <property type="project" value="UniProtKB-UniRule"/>
</dbReference>
<dbReference type="InterPro" id="IPR050498">
    <property type="entry name" value="Ycf3"/>
</dbReference>
<dbReference type="AlphaFoldDB" id="A0A4Q0SY88"/>
<protein>
    <submittedName>
        <fullName evidence="7">Response regulator</fullName>
    </submittedName>
</protein>
<feature type="transmembrane region" description="Helical" evidence="5">
    <location>
        <begin position="142"/>
        <end position="163"/>
    </location>
</feature>
<dbReference type="SMART" id="SM00862">
    <property type="entry name" value="Trans_reg_C"/>
    <property type="match status" value="1"/>
</dbReference>
<feature type="domain" description="OmpR/PhoB-type" evidence="6">
    <location>
        <begin position="6"/>
        <end position="106"/>
    </location>
</feature>
<keyword evidence="5" id="KW-0472">Membrane</keyword>
<dbReference type="InterPro" id="IPR001867">
    <property type="entry name" value="OmpR/PhoB-type_DNA-bd"/>
</dbReference>
<dbReference type="Gene3D" id="1.25.40.10">
    <property type="entry name" value="Tetratricopeptide repeat domain"/>
    <property type="match status" value="2"/>
</dbReference>
<proteinExistence type="predicted"/>
<organism evidence="7 8">
    <name type="scientific">Granulicella sibirica</name>
    <dbReference type="NCBI Taxonomy" id="2479048"/>
    <lineage>
        <taxon>Bacteria</taxon>
        <taxon>Pseudomonadati</taxon>
        <taxon>Acidobacteriota</taxon>
        <taxon>Terriglobia</taxon>
        <taxon>Terriglobales</taxon>
        <taxon>Acidobacteriaceae</taxon>
        <taxon>Granulicella</taxon>
    </lineage>
</organism>
<dbReference type="InterPro" id="IPR036388">
    <property type="entry name" value="WH-like_DNA-bd_sf"/>
</dbReference>
<evidence type="ECO:0000259" key="6">
    <source>
        <dbReference type="PROSITE" id="PS51755"/>
    </source>
</evidence>
<keyword evidence="5" id="KW-1133">Transmembrane helix</keyword>
<dbReference type="Gene3D" id="3.40.50.10610">
    <property type="entry name" value="ABC-type transport auxiliary lipoprotein component"/>
    <property type="match status" value="1"/>
</dbReference>
<evidence type="ECO:0000256" key="4">
    <source>
        <dbReference type="PROSITE-ProRule" id="PRU01091"/>
    </source>
</evidence>
<sequence length="784" mass="86003">METPRGTVYRFGSFEVDTSTGELLKQGSPVNIQEQPFRLLIVLLESCGEVVTRSEIQTRIWEGDTFVDFDSSLRVAMGKLRKALGDDAANPRYIETIPKRGYRFLGPAIQSTTQPDKAVQSIPMLESSLAEEPSRSSRFGRWAIGLMSILLFVVGAASSLFVFRSKKLLTEKDTVVLADFTNRTSDPVFDETLQQGLTIELEQSPFLSIVSEGRIRHTLRLMGRPEDARLTQEVAREVCERTGSAAALDGSIASIGSQYVLVLRGRSCATGDVLDEEQAQATRKEDVLNVLSSISSKFRVHLGESLATVQQHDAPLAEATTPSLEALRAYSAGLKIAETSGGTAAVPFLKRALEIDPKFAMADSLLGRVYGDLGESELSAESSAKAYELRDRSSDEERYWIDASYEKQVTGNLDKAGQICELWIQTYPRALAPHGFLSGNISLVRGDYQKAIQEAKVALAMDPDFGVGYSNLVVSDLALGRTDEAMKMLQQAAEHRVEMPDFIIQRYMIAFLNGDKADMDREVAEAQGKPAAEEWMANSEGYVLAYSGRLQEGRKMSGRAEELALGADQKETVALYKTEAASREALFGNVAVARQEALSALRLSRSRDVEYGAAFALALSGESRQIQSVVDELSVRFPQDTKVRFAYGPTLRALLALNHNNPSKAIELLDAAIPYEDGVRATGSELLIGAGTLHPVYVRGLAYLVKHQGSDAAREFQKILDHPGIVLSEPIGAVARLQLARAYDLAGDREKARSAYRDFLVLSKSENTDVPLLRGARSEYLKHH</sequence>
<dbReference type="Pfam" id="PF00486">
    <property type="entry name" value="Trans_reg_C"/>
    <property type="match status" value="1"/>
</dbReference>
<dbReference type="GO" id="GO:0006355">
    <property type="term" value="P:regulation of DNA-templated transcription"/>
    <property type="evidence" value="ECO:0007669"/>
    <property type="project" value="InterPro"/>
</dbReference>
<evidence type="ECO:0000256" key="5">
    <source>
        <dbReference type="SAM" id="Phobius"/>
    </source>
</evidence>
<comment type="caution">
    <text evidence="7">The sequence shown here is derived from an EMBL/GenBank/DDBJ whole genome shotgun (WGS) entry which is preliminary data.</text>
</comment>
<dbReference type="SUPFAM" id="SSF46894">
    <property type="entry name" value="C-terminal effector domain of the bipartite response regulators"/>
    <property type="match status" value="1"/>
</dbReference>
<dbReference type="Gene3D" id="1.10.10.10">
    <property type="entry name" value="Winged helix-like DNA-binding domain superfamily/Winged helix DNA-binding domain"/>
    <property type="match status" value="1"/>
</dbReference>
<accession>A0A4Q0SY88</accession>
<reference evidence="8" key="2">
    <citation type="submission" date="2019-02" db="EMBL/GenBank/DDBJ databases">
        <title>Granulicella sibirica sp. nov., a psychrotolerant acidobacterium isolated from an organic soil layer in forested tundra, West Siberia.</title>
        <authorList>
            <person name="Oshkin I.Y."/>
            <person name="Kulichevskaya I.S."/>
            <person name="Rijpstra W.I.C."/>
            <person name="Sinninghe Damste J.S."/>
            <person name="Rakitin A.L."/>
            <person name="Ravin N.V."/>
            <person name="Dedysh S.N."/>
        </authorList>
    </citation>
    <scope>NUCLEOTIDE SEQUENCE [LARGE SCALE GENOMIC DNA]</scope>
    <source>
        <strain evidence="8">AF10</strain>
    </source>
</reference>
<dbReference type="EMBL" id="RDSM01000004">
    <property type="protein sequence ID" value="RXH54459.1"/>
    <property type="molecule type" value="Genomic_DNA"/>
</dbReference>
<dbReference type="PANTHER" id="PTHR44858">
    <property type="entry name" value="TETRATRICOPEPTIDE REPEAT PROTEIN 6"/>
    <property type="match status" value="1"/>
</dbReference>
<evidence type="ECO:0000256" key="2">
    <source>
        <dbReference type="ARBA" id="ARBA00022803"/>
    </source>
</evidence>
<dbReference type="CDD" id="cd00383">
    <property type="entry name" value="trans_reg_C"/>
    <property type="match status" value="1"/>
</dbReference>
<keyword evidence="8" id="KW-1185">Reference proteome</keyword>
<evidence type="ECO:0000313" key="7">
    <source>
        <dbReference type="EMBL" id="RXH54459.1"/>
    </source>
</evidence>